<protein>
    <recommendedName>
        <fullName evidence="4">PEP-CTERM system associated protein</fullName>
    </recommendedName>
</protein>
<dbReference type="Pfam" id="PF10082">
    <property type="entry name" value="BBP2_2"/>
    <property type="match status" value="2"/>
</dbReference>
<dbReference type="AlphaFoldDB" id="D6SKW5"/>
<dbReference type="Gene3D" id="2.40.160.40">
    <property type="entry name" value="monomeric porin ompg"/>
    <property type="match status" value="1"/>
</dbReference>
<evidence type="ECO:0000256" key="1">
    <source>
        <dbReference type="ARBA" id="ARBA00022729"/>
    </source>
</evidence>
<dbReference type="SUPFAM" id="SSF56935">
    <property type="entry name" value="Porins"/>
    <property type="match status" value="1"/>
</dbReference>
<organism evidence="2 3">
    <name type="scientific">Desulfonatronospira thiodismutans ASO3-1</name>
    <dbReference type="NCBI Taxonomy" id="555779"/>
    <lineage>
        <taxon>Bacteria</taxon>
        <taxon>Pseudomonadati</taxon>
        <taxon>Thermodesulfobacteriota</taxon>
        <taxon>Desulfovibrionia</taxon>
        <taxon>Desulfovibrionales</taxon>
        <taxon>Desulfonatronovibrionaceae</taxon>
        <taxon>Desulfonatronospira</taxon>
    </lineage>
</organism>
<name>D6SKW5_9BACT</name>
<dbReference type="EMBL" id="ACJN02000001">
    <property type="protein sequence ID" value="EFI35326.1"/>
    <property type="molecule type" value="Genomic_DNA"/>
</dbReference>
<proteinExistence type="predicted"/>
<dbReference type="Proteomes" id="UP000005496">
    <property type="component" value="Unassembled WGS sequence"/>
</dbReference>
<dbReference type="InterPro" id="IPR053713">
    <property type="entry name" value="Bact_OM_Channel_sf"/>
</dbReference>
<gene>
    <name evidence="2" type="ORF">Dthio_PD2741</name>
</gene>
<sequence>MDFQKCRVFLPAMVLSAVIILSVHIEKSGAAEWIITPEMSVTGTYDDNLLFEDVSDYELRASPGLRANMTGERTRLEVAGKVDVLSYLDYSEFDRVNQDYTLQSEYDLNPRTTLKMGGRLRFDYTFETELEEAGIVSEKSRRSYYTFLPGISVALDERNSLALDLFYASTDNRRDERADSWSTGGDLVWSRMFLDEQTFFLAGAGVEHVDFESRRVEGTHDIYRGIVGVSRDMGERYNVLLRGGPTWTHSRFDRNDERRRDDDLGFFIDSRLLWQITERTSTDVGIDHGQYQSIYAENITRNRIRAGLRHRFTEKWSGNATGSFINSRTTGLVSREKRNTWQTGLSATYNLRPDMFFDLGYRYRHTRDRVDSTSKDGNRFFLQFTIRFPKQLN</sequence>
<keyword evidence="1" id="KW-0732">Signal</keyword>
<evidence type="ECO:0000313" key="3">
    <source>
        <dbReference type="Proteomes" id="UP000005496"/>
    </source>
</evidence>
<evidence type="ECO:0000313" key="2">
    <source>
        <dbReference type="EMBL" id="EFI35326.1"/>
    </source>
</evidence>
<reference evidence="2" key="1">
    <citation type="submission" date="2010-05" db="EMBL/GenBank/DDBJ databases">
        <title>The draft genome of Desulfonatronospira thiodismutans ASO3-1.</title>
        <authorList>
            <consortium name="US DOE Joint Genome Institute (JGI-PGF)"/>
            <person name="Lucas S."/>
            <person name="Copeland A."/>
            <person name="Lapidus A."/>
            <person name="Cheng J.-F."/>
            <person name="Bruce D."/>
            <person name="Goodwin L."/>
            <person name="Pitluck S."/>
            <person name="Chertkov O."/>
            <person name="Brettin T."/>
            <person name="Detter J.C."/>
            <person name="Han C."/>
            <person name="Land M.L."/>
            <person name="Hauser L."/>
            <person name="Kyrpides N."/>
            <person name="Mikhailova N."/>
            <person name="Muyzer G."/>
            <person name="Woyke T."/>
        </authorList>
    </citation>
    <scope>NUCLEOTIDE SEQUENCE [LARGE SCALE GENOMIC DNA]</scope>
    <source>
        <strain evidence="2">ASO3-1</strain>
    </source>
</reference>
<evidence type="ECO:0008006" key="4">
    <source>
        <dbReference type="Google" id="ProtNLM"/>
    </source>
</evidence>
<comment type="caution">
    <text evidence="2">The sequence shown here is derived from an EMBL/GenBank/DDBJ whole genome shotgun (WGS) entry which is preliminary data.</text>
</comment>
<dbReference type="eggNOG" id="COG2067">
    <property type="taxonomic scope" value="Bacteria"/>
</dbReference>
<accession>D6SKW5</accession>
<keyword evidence="3" id="KW-1185">Reference proteome</keyword>
<dbReference type="InterPro" id="IPR018759">
    <property type="entry name" value="BBP2_2"/>
</dbReference>